<dbReference type="Pfam" id="PF18029">
    <property type="entry name" value="Glyoxalase_6"/>
    <property type="match status" value="1"/>
</dbReference>
<dbReference type="AlphaFoldDB" id="A0A0R3DDZ9"/>
<dbReference type="EMBL" id="LJYG01000094">
    <property type="protein sequence ID" value="KRQ08280.1"/>
    <property type="molecule type" value="Genomic_DNA"/>
</dbReference>
<dbReference type="OrthoDB" id="9812656at2"/>
<dbReference type="Gene3D" id="3.10.180.10">
    <property type="entry name" value="2,3-Dihydroxybiphenyl 1,2-Dioxygenase, domain 1"/>
    <property type="match status" value="1"/>
</dbReference>
<dbReference type="SUPFAM" id="SSF54593">
    <property type="entry name" value="Glyoxalase/Bleomycin resistance protein/Dihydroxybiphenyl dioxygenase"/>
    <property type="match status" value="1"/>
</dbReference>
<dbReference type="InterPro" id="IPR041581">
    <property type="entry name" value="Glyoxalase_6"/>
</dbReference>
<reference evidence="2 3" key="1">
    <citation type="submission" date="2015-09" db="EMBL/GenBank/DDBJ databases">
        <title>Draft Genome Sequence of Bradyrhizobium manausense Strain BR 3351T, a Novel Symbiotic Nitrogen-Fixing Alphaproteobacterium Isolated from Brazilian Amazon Rain Forest.</title>
        <authorList>
            <person name="De Araujo J.L."/>
            <person name="Zilli J.E."/>
        </authorList>
    </citation>
    <scope>NUCLEOTIDE SEQUENCE [LARGE SCALE GENOMIC DNA]</scope>
    <source>
        <strain evidence="2 3">BR3351</strain>
    </source>
</reference>
<gene>
    <name evidence="2" type="ORF">AOQ71_22580</name>
</gene>
<dbReference type="RefSeq" id="WP_057751176.1">
    <property type="nucleotide sequence ID" value="NZ_LJYG01000094.1"/>
</dbReference>
<dbReference type="InterPro" id="IPR037523">
    <property type="entry name" value="VOC_core"/>
</dbReference>
<proteinExistence type="predicted"/>
<organism evidence="2 3">
    <name type="scientific">Bradyrhizobium manausense</name>
    <dbReference type="NCBI Taxonomy" id="989370"/>
    <lineage>
        <taxon>Bacteria</taxon>
        <taxon>Pseudomonadati</taxon>
        <taxon>Pseudomonadota</taxon>
        <taxon>Alphaproteobacteria</taxon>
        <taxon>Hyphomicrobiales</taxon>
        <taxon>Nitrobacteraceae</taxon>
        <taxon>Bradyrhizobium</taxon>
    </lineage>
</organism>
<feature type="domain" description="VOC" evidence="1">
    <location>
        <begin position="5"/>
        <end position="115"/>
    </location>
</feature>
<comment type="caution">
    <text evidence="2">The sequence shown here is derived from an EMBL/GenBank/DDBJ whole genome shotgun (WGS) entry which is preliminary data.</text>
</comment>
<dbReference type="PANTHER" id="PTHR33993">
    <property type="entry name" value="GLYOXALASE-RELATED"/>
    <property type="match status" value="1"/>
</dbReference>
<dbReference type="STRING" id="989370.AOQ71_22580"/>
<evidence type="ECO:0000259" key="1">
    <source>
        <dbReference type="PROSITE" id="PS51819"/>
    </source>
</evidence>
<keyword evidence="3" id="KW-1185">Reference proteome</keyword>
<dbReference type="Proteomes" id="UP000051936">
    <property type="component" value="Unassembled WGS sequence"/>
</dbReference>
<dbReference type="InterPro" id="IPR029068">
    <property type="entry name" value="Glyas_Bleomycin-R_OHBP_Dase"/>
</dbReference>
<sequence>MPLGAISSVYTVVNDMDRMQAFYAEALELPLSFRDHDRWCQFKAGPLAFALSSAAEAAKDARGSVIVFDASDLASVAARIERLGGRHLASRDMGAHGSVATFADPEGNRFQLHVRPGPSA</sequence>
<protein>
    <recommendedName>
        <fullName evidence="1">VOC domain-containing protein</fullName>
    </recommendedName>
</protein>
<dbReference type="InterPro" id="IPR052164">
    <property type="entry name" value="Anthracycline_SecMetBiosynth"/>
</dbReference>
<accession>A0A0R3DDZ9</accession>
<evidence type="ECO:0000313" key="2">
    <source>
        <dbReference type="EMBL" id="KRQ08280.1"/>
    </source>
</evidence>
<evidence type="ECO:0000313" key="3">
    <source>
        <dbReference type="Proteomes" id="UP000051936"/>
    </source>
</evidence>
<name>A0A0R3DDZ9_9BRAD</name>
<dbReference type="PROSITE" id="PS51819">
    <property type="entry name" value="VOC"/>
    <property type="match status" value="1"/>
</dbReference>